<accession>A0A327KBL2</accession>
<keyword evidence="1" id="KW-0175">Coiled coil</keyword>
<organism evidence="3 4">
    <name type="scientific">Rhodoplanes elegans</name>
    <dbReference type="NCBI Taxonomy" id="29408"/>
    <lineage>
        <taxon>Bacteria</taxon>
        <taxon>Pseudomonadati</taxon>
        <taxon>Pseudomonadota</taxon>
        <taxon>Alphaproteobacteria</taxon>
        <taxon>Hyphomicrobiales</taxon>
        <taxon>Nitrobacteraceae</taxon>
        <taxon>Rhodoplanes</taxon>
    </lineage>
</organism>
<evidence type="ECO:0000256" key="1">
    <source>
        <dbReference type="SAM" id="Coils"/>
    </source>
</evidence>
<proteinExistence type="predicted"/>
<name>A0A327KBL2_9BRAD</name>
<reference evidence="3 4" key="1">
    <citation type="submission" date="2017-07" db="EMBL/GenBank/DDBJ databases">
        <title>Draft Genome Sequences of Select Purple Nonsulfur Bacteria.</title>
        <authorList>
            <person name="Lasarre B."/>
            <person name="Mckinlay J.B."/>
        </authorList>
    </citation>
    <scope>NUCLEOTIDE SEQUENCE [LARGE SCALE GENOMIC DNA]</scope>
    <source>
        <strain evidence="3 4">DSM 11907</strain>
    </source>
</reference>
<dbReference type="EMBL" id="NPEU01000280">
    <property type="protein sequence ID" value="RAI35025.1"/>
    <property type="molecule type" value="Genomic_DNA"/>
</dbReference>
<feature type="region of interest" description="Disordered" evidence="2">
    <location>
        <begin position="239"/>
        <end position="262"/>
    </location>
</feature>
<evidence type="ECO:0000313" key="3">
    <source>
        <dbReference type="EMBL" id="RAI35025.1"/>
    </source>
</evidence>
<keyword evidence="4" id="KW-1185">Reference proteome</keyword>
<dbReference type="Proteomes" id="UP000248863">
    <property type="component" value="Unassembled WGS sequence"/>
</dbReference>
<dbReference type="AlphaFoldDB" id="A0A327KBL2"/>
<evidence type="ECO:0000313" key="4">
    <source>
        <dbReference type="Proteomes" id="UP000248863"/>
    </source>
</evidence>
<sequence>MTDVARQSFLDDGDEGGGTSPLLRTVVWGLTACGALAVAVLAAQSQMGERRVATAVATATPAPVAVQGEAIHEAANQAVLRAFEAEREAKRLAETVRALQADRDTLAGRVAKLESQVEDLTGSVAAIQAKRSPGGSELGDLMAVPPSAAAGTFRPPAGAEPARPALAPVASADPRTLPPIEAADPVTTATVPPPLASAPEEPGAVSVAGTVAGMPASEIPLPRPNPNAQTLAARAAALRSEATAATPAPAPAPAAPAPAAPEPGKRFAIEIGGPNSIDSLRGLWAKVRDSQAGEFLSEVKPAIALREGGKPGLVEMRLVAGPVASALAASRLCASVAIAGVACRATSYDGQMLALP</sequence>
<evidence type="ECO:0000256" key="2">
    <source>
        <dbReference type="SAM" id="MobiDB-lite"/>
    </source>
</evidence>
<evidence type="ECO:0008006" key="5">
    <source>
        <dbReference type="Google" id="ProtNLM"/>
    </source>
</evidence>
<protein>
    <recommendedName>
        <fullName evidence="5">SPOR domain-containing protein</fullName>
    </recommendedName>
</protein>
<comment type="caution">
    <text evidence="3">The sequence shown here is derived from an EMBL/GenBank/DDBJ whole genome shotgun (WGS) entry which is preliminary data.</text>
</comment>
<gene>
    <name evidence="3" type="ORF">CH338_19935</name>
</gene>
<feature type="compositionally biased region" description="Pro residues" evidence="2">
    <location>
        <begin position="248"/>
        <end position="261"/>
    </location>
</feature>
<feature type="coiled-coil region" evidence="1">
    <location>
        <begin position="82"/>
        <end position="130"/>
    </location>
</feature>